<sequence length="494" mass="55650">MINPLRFTTKKPDYNILHDGSSKWGSWAKAVLVVCSHRMWRGGPRSLLQISAVTLSLLILFYLVPSLLGDDYQTLLSWSNGQPPSSNDLRIVVFGSQDLLGSARDNVHSRATWPEHLCKELKCSSIVSFVPPVDSQPGLTSNILYKDEIEALKQLNKHANITAVPASDKFYVVEKYPVPETPDLEAQIQQFLSMPPPQKAPRETLWVFTFGTWDIWNLASLSRPTGESIIDASVNILFEQIELLYRKSLNPKSIAYSDFWSSVSNDDVDTLTHPDDTKGLDARKLESFRVVIPEILDITLAPGWQKRPLPSMPYTRGVELRNAAHLTERWNTKASDLLEDWRRKKNAKPDKIEEEGIDVVNNGSSPGALRRDQQKQDVDDKRIVYAPYPIRVGLHATFAGNIISTMTEEELQRSSLKDGRGRGSLPLSDPMRFRDVWTPCVTGSGRRSVEMNHTSMGCEAPGDHLFYDDFTLGERASEQLAKKAVEYMHDQGVM</sequence>
<feature type="region of interest" description="Disordered" evidence="1">
    <location>
        <begin position="348"/>
        <end position="376"/>
    </location>
</feature>
<evidence type="ECO:0000256" key="1">
    <source>
        <dbReference type="SAM" id="MobiDB-lite"/>
    </source>
</evidence>
<evidence type="ECO:0000313" key="4">
    <source>
        <dbReference type="Proteomes" id="UP001338125"/>
    </source>
</evidence>
<proteinExistence type="predicted"/>
<keyword evidence="2" id="KW-0812">Transmembrane</keyword>
<reference evidence="3 4" key="1">
    <citation type="submission" date="2024-01" db="EMBL/GenBank/DDBJ databases">
        <title>Complete genome of Cladobotryum mycophilum ATHUM6906.</title>
        <authorList>
            <person name="Christinaki A.C."/>
            <person name="Myridakis A.I."/>
            <person name="Kouvelis V.N."/>
        </authorList>
    </citation>
    <scope>NUCLEOTIDE SEQUENCE [LARGE SCALE GENOMIC DNA]</scope>
    <source>
        <strain evidence="3 4">ATHUM6906</strain>
    </source>
</reference>
<protein>
    <submittedName>
        <fullName evidence="3">Uncharacterized protein</fullName>
    </submittedName>
</protein>
<keyword evidence="2" id="KW-1133">Transmembrane helix</keyword>
<organism evidence="3 4">
    <name type="scientific">Cladobotryum mycophilum</name>
    <dbReference type="NCBI Taxonomy" id="491253"/>
    <lineage>
        <taxon>Eukaryota</taxon>
        <taxon>Fungi</taxon>
        <taxon>Dikarya</taxon>
        <taxon>Ascomycota</taxon>
        <taxon>Pezizomycotina</taxon>
        <taxon>Sordariomycetes</taxon>
        <taxon>Hypocreomycetidae</taxon>
        <taxon>Hypocreales</taxon>
        <taxon>Hypocreaceae</taxon>
        <taxon>Cladobotryum</taxon>
    </lineage>
</organism>
<evidence type="ECO:0000313" key="3">
    <source>
        <dbReference type="EMBL" id="KAK5997332.1"/>
    </source>
</evidence>
<name>A0ABR0SYT4_9HYPO</name>
<dbReference type="Proteomes" id="UP001338125">
    <property type="component" value="Unassembled WGS sequence"/>
</dbReference>
<keyword evidence="4" id="KW-1185">Reference proteome</keyword>
<keyword evidence="2" id="KW-0472">Membrane</keyword>
<evidence type="ECO:0000256" key="2">
    <source>
        <dbReference type="SAM" id="Phobius"/>
    </source>
</evidence>
<comment type="caution">
    <text evidence="3">The sequence shown here is derived from an EMBL/GenBank/DDBJ whole genome shotgun (WGS) entry which is preliminary data.</text>
</comment>
<gene>
    <name evidence="3" type="ORF">PT974_02687</name>
</gene>
<accession>A0ABR0SYT4</accession>
<dbReference type="EMBL" id="JAVFKD010000002">
    <property type="protein sequence ID" value="KAK5997332.1"/>
    <property type="molecule type" value="Genomic_DNA"/>
</dbReference>
<feature type="transmembrane region" description="Helical" evidence="2">
    <location>
        <begin position="47"/>
        <end position="68"/>
    </location>
</feature>